<dbReference type="Proteomes" id="UP000054270">
    <property type="component" value="Unassembled WGS sequence"/>
</dbReference>
<feature type="region of interest" description="Disordered" evidence="1">
    <location>
        <begin position="223"/>
        <end position="247"/>
    </location>
</feature>
<organism evidence="3 4">
    <name type="scientific">Hypholoma sublateritium (strain FD-334 SS-4)</name>
    <dbReference type="NCBI Taxonomy" id="945553"/>
    <lineage>
        <taxon>Eukaryota</taxon>
        <taxon>Fungi</taxon>
        <taxon>Dikarya</taxon>
        <taxon>Basidiomycota</taxon>
        <taxon>Agaricomycotina</taxon>
        <taxon>Agaricomycetes</taxon>
        <taxon>Agaricomycetidae</taxon>
        <taxon>Agaricales</taxon>
        <taxon>Agaricineae</taxon>
        <taxon>Strophariaceae</taxon>
        <taxon>Hypholoma</taxon>
    </lineage>
</organism>
<reference evidence="4" key="1">
    <citation type="submission" date="2014-04" db="EMBL/GenBank/DDBJ databases">
        <title>Evolutionary Origins and Diversification of the Mycorrhizal Mutualists.</title>
        <authorList>
            <consortium name="DOE Joint Genome Institute"/>
            <consortium name="Mycorrhizal Genomics Consortium"/>
            <person name="Kohler A."/>
            <person name="Kuo A."/>
            <person name="Nagy L.G."/>
            <person name="Floudas D."/>
            <person name="Copeland A."/>
            <person name="Barry K.W."/>
            <person name="Cichocki N."/>
            <person name="Veneault-Fourrey C."/>
            <person name="LaButti K."/>
            <person name="Lindquist E.A."/>
            <person name="Lipzen A."/>
            <person name="Lundell T."/>
            <person name="Morin E."/>
            <person name="Murat C."/>
            <person name="Riley R."/>
            <person name="Ohm R."/>
            <person name="Sun H."/>
            <person name="Tunlid A."/>
            <person name="Henrissat B."/>
            <person name="Grigoriev I.V."/>
            <person name="Hibbett D.S."/>
            <person name="Martin F."/>
        </authorList>
    </citation>
    <scope>NUCLEOTIDE SEQUENCE [LARGE SCALE GENOMIC DNA]</scope>
    <source>
        <strain evidence="4">FD-334 SS-4</strain>
    </source>
</reference>
<dbReference type="EMBL" id="KN817519">
    <property type="protein sequence ID" value="KJA29145.1"/>
    <property type="molecule type" value="Genomic_DNA"/>
</dbReference>
<evidence type="ECO:0000313" key="3">
    <source>
        <dbReference type="EMBL" id="KJA29145.1"/>
    </source>
</evidence>
<protein>
    <submittedName>
        <fullName evidence="3">Uncharacterized protein</fullName>
    </submittedName>
</protein>
<evidence type="ECO:0000313" key="4">
    <source>
        <dbReference type="Proteomes" id="UP000054270"/>
    </source>
</evidence>
<sequence>MPPPPPDDPEARPPAYVLNYSPVWVDSVFRPRSRAEALLSPEREAGNLTPRDYDTTIDFLSDYHRHYPIIFGALGFALVMPFRTPKWNQTKRIATGCTLGLGGFAVGQVSFLSAHFNYLRSIEKPHGFRKAMENVQAQVGSPKGGPTIQRVYELSPDDMDPDQALAMPQLTLPKASDNAPSDPPVPAPRTKWDEIRIANNRGAQNSSWDKLRQSYERKDIKLEEIMGDGDVSSEKVDSDPYDNPRRR</sequence>
<dbReference type="STRING" id="945553.A0A0D2QC02"/>
<keyword evidence="2" id="KW-1133">Transmembrane helix</keyword>
<keyword evidence="2" id="KW-0812">Transmembrane</keyword>
<gene>
    <name evidence="3" type="ORF">HYPSUDRAFT_127333</name>
</gene>
<feature type="transmembrane region" description="Helical" evidence="2">
    <location>
        <begin position="66"/>
        <end position="82"/>
    </location>
</feature>
<name>A0A0D2QC02_HYPSF</name>
<dbReference type="OrthoDB" id="3201807at2759"/>
<evidence type="ECO:0000256" key="2">
    <source>
        <dbReference type="SAM" id="Phobius"/>
    </source>
</evidence>
<evidence type="ECO:0000256" key="1">
    <source>
        <dbReference type="SAM" id="MobiDB-lite"/>
    </source>
</evidence>
<accession>A0A0D2QC02</accession>
<keyword evidence="4" id="KW-1185">Reference proteome</keyword>
<dbReference type="AlphaFoldDB" id="A0A0D2QC02"/>
<feature type="region of interest" description="Disordered" evidence="1">
    <location>
        <begin position="172"/>
        <end position="211"/>
    </location>
</feature>
<feature type="compositionally biased region" description="Basic and acidic residues" evidence="1">
    <location>
        <begin position="232"/>
        <end position="247"/>
    </location>
</feature>
<keyword evidence="2" id="KW-0472">Membrane</keyword>
<proteinExistence type="predicted"/>
<dbReference type="OMA" id="SWFDHAF"/>